<evidence type="ECO:0000313" key="1">
    <source>
        <dbReference type="EMBL" id="THF84203.1"/>
    </source>
</evidence>
<protein>
    <submittedName>
        <fullName evidence="1">Uncharacterized protein</fullName>
    </submittedName>
</protein>
<keyword evidence="2" id="KW-1185">Reference proteome</keyword>
<organism evidence="1 2">
    <name type="scientific">Cohnella fermenti</name>
    <dbReference type="NCBI Taxonomy" id="2565925"/>
    <lineage>
        <taxon>Bacteria</taxon>
        <taxon>Bacillati</taxon>
        <taxon>Bacillota</taxon>
        <taxon>Bacilli</taxon>
        <taxon>Bacillales</taxon>
        <taxon>Paenibacillaceae</taxon>
        <taxon>Cohnella</taxon>
    </lineage>
</organism>
<dbReference type="AlphaFoldDB" id="A0A4S4C868"/>
<proteinExistence type="predicted"/>
<accession>A0A4S4C868</accession>
<dbReference type="OrthoDB" id="2665639at2"/>
<gene>
    <name evidence="1" type="ORF">E6C55_02595</name>
</gene>
<dbReference type="EMBL" id="SSOB01000002">
    <property type="protein sequence ID" value="THF84203.1"/>
    <property type="molecule type" value="Genomic_DNA"/>
</dbReference>
<dbReference type="RefSeq" id="WP_136368205.1">
    <property type="nucleotide sequence ID" value="NZ_SSOB01000002.1"/>
</dbReference>
<evidence type="ECO:0000313" key="2">
    <source>
        <dbReference type="Proteomes" id="UP000310636"/>
    </source>
</evidence>
<name>A0A4S4C868_9BACL</name>
<sequence length="163" mass="19160">MGTRLLAEQIIKQKYPHLRYIRVHTRARNSADIYAWNDDLQLPDKDRYELGQFAASYLTPYVCFHIKAYCMLKEDRVPRVDELPEPIYKAALNRCLDQERILSLVGGMFANGRLMFRCYDPVAGKVHLDLWPNASVTDIEKELLDRYLRELLPLGSMYEVTYR</sequence>
<reference evidence="1 2" key="1">
    <citation type="submission" date="2019-04" db="EMBL/GenBank/DDBJ databases">
        <title>Cohnella sp. nov. isolated from preserved vegetables.</title>
        <authorList>
            <person name="Lin S.-Y."/>
            <person name="Hung M.-H."/>
            <person name="Young C.-C."/>
        </authorList>
    </citation>
    <scope>NUCLEOTIDE SEQUENCE [LARGE SCALE GENOMIC DNA]</scope>
    <source>
        <strain evidence="1 2">CC-MHH1044</strain>
    </source>
</reference>
<dbReference type="Proteomes" id="UP000310636">
    <property type="component" value="Unassembled WGS sequence"/>
</dbReference>
<comment type="caution">
    <text evidence="1">The sequence shown here is derived from an EMBL/GenBank/DDBJ whole genome shotgun (WGS) entry which is preliminary data.</text>
</comment>